<dbReference type="EMBL" id="CP031092">
    <property type="protein sequence ID" value="AXF57454.1"/>
    <property type="molecule type" value="Genomic_DNA"/>
</dbReference>
<accession>A0A345C2M3</accession>
<dbReference type="AlphaFoldDB" id="A0A345C2M3"/>
<protein>
    <submittedName>
        <fullName evidence="1">Uncharacterized protein</fullName>
    </submittedName>
</protein>
<dbReference type="OrthoDB" id="2680599at2"/>
<gene>
    <name evidence="1" type="ORF">DT065_16650</name>
</gene>
<dbReference type="KEGG" id="rue:DT065_16650"/>
<sequence length="130" mass="15256">MLEQLIEEHEEAKINLILNGFEHVFIEEKAEESIVLNYYDTLRNLRYLDIKRLFYLADETNDFTYESKEEEALILNVDFRLQNMGLIGVIKRGFTLGGGFERETEITKEDVKVLPYLHYLASQPQCGAKY</sequence>
<evidence type="ECO:0000313" key="1">
    <source>
        <dbReference type="EMBL" id="AXF57454.1"/>
    </source>
</evidence>
<dbReference type="RefSeq" id="WP_114375291.1">
    <property type="nucleotide sequence ID" value="NZ_CP031092.1"/>
</dbReference>
<evidence type="ECO:0000313" key="2">
    <source>
        <dbReference type="Proteomes" id="UP000252100"/>
    </source>
</evidence>
<dbReference type="Proteomes" id="UP000252100">
    <property type="component" value="Chromosome"/>
</dbReference>
<reference evidence="1 2" key="1">
    <citation type="journal article" date="2018" name="J. Microbiol.">
        <title>Salicibibacter kimchii gen. nov., sp. nov., a moderately halophilic and alkalitolerant bacterium in the family Bacillaceae, isolated from kimchi.</title>
        <authorList>
            <person name="Jang J.Y."/>
            <person name="Oh Y.J."/>
            <person name="Lim S.K."/>
            <person name="Park H.K."/>
            <person name="Lee C."/>
            <person name="Kim J.Y."/>
            <person name="Lee M.A."/>
            <person name="Choi H.J."/>
        </authorList>
    </citation>
    <scope>NUCLEOTIDE SEQUENCE [LARGE SCALE GENOMIC DNA]</scope>
    <source>
        <strain evidence="1 2">NKC1-1</strain>
    </source>
</reference>
<name>A0A345C2M3_9BACI</name>
<organism evidence="1 2">
    <name type="scientific">Salicibibacter kimchii</name>
    <dbReference type="NCBI Taxonomy" id="2099786"/>
    <lineage>
        <taxon>Bacteria</taxon>
        <taxon>Bacillati</taxon>
        <taxon>Bacillota</taxon>
        <taxon>Bacilli</taxon>
        <taxon>Bacillales</taxon>
        <taxon>Bacillaceae</taxon>
        <taxon>Salicibibacter</taxon>
    </lineage>
</organism>
<keyword evidence="2" id="KW-1185">Reference proteome</keyword>
<proteinExistence type="predicted"/>